<organism evidence="2 3">
    <name type="scientific">Notoacmeibacter ruber</name>
    <dbReference type="NCBI Taxonomy" id="2670375"/>
    <lineage>
        <taxon>Bacteria</taxon>
        <taxon>Pseudomonadati</taxon>
        <taxon>Pseudomonadota</taxon>
        <taxon>Alphaproteobacteria</taxon>
        <taxon>Hyphomicrobiales</taxon>
        <taxon>Notoacmeibacteraceae</taxon>
        <taxon>Notoacmeibacter</taxon>
    </lineage>
</organism>
<feature type="domain" description="Co-chaperone DjlA N-terminal" evidence="1">
    <location>
        <begin position="27"/>
        <end position="138"/>
    </location>
</feature>
<accession>A0A3L7JEY2</accession>
<reference evidence="2 3" key="1">
    <citation type="submission" date="2018-10" db="EMBL/GenBank/DDBJ databases">
        <title>Notoacmeibacter sp. M2BS9Y-3-1, whole genome shotgun sequence.</title>
        <authorList>
            <person name="Tuo L."/>
        </authorList>
    </citation>
    <scope>NUCLEOTIDE SEQUENCE [LARGE SCALE GENOMIC DNA]</scope>
    <source>
        <strain evidence="2 3">M2BS9Y-3-1</strain>
    </source>
</reference>
<protein>
    <recommendedName>
        <fullName evidence="1">Co-chaperone DjlA N-terminal domain-containing protein</fullName>
    </recommendedName>
</protein>
<dbReference type="Proteomes" id="UP000281094">
    <property type="component" value="Unassembled WGS sequence"/>
</dbReference>
<dbReference type="SUPFAM" id="SSF158682">
    <property type="entry name" value="TerB-like"/>
    <property type="match status" value="1"/>
</dbReference>
<sequence length="161" mass="18373">MFDRLAELFRSPETETQNDREAEIRRSAAALLVILMDADGVREPEEEARLRKNLAGRFSLADDALEKLIGDGKSAAAESSDFYAFTSVLKRELEIEERNSFIGMLWEMAYADGTADEIEDNLVWRISELMGVAGRERVFQRQEAVERLGVPLRQRSDVMER</sequence>
<dbReference type="InterPro" id="IPR029024">
    <property type="entry name" value="TerB-like"/>
</dbReference>
<dbReference type="RefSeq" id="WP_121645981.1">
    <property type="nucleotide sequence ID" value="NZ_RCWN01000001.1"/>
</dbReference>
<dbReference type="EMBL" id="RCWN01000001">
    <property type="protein sequence ID" value="RLQ89014.1"/>
    <property type="molecule type" value="Genomic_DNA"/>
</dbReference>
<evidence type="ECO:0000313" key="3">
    <source>
        <dbReference type="Proteomes" id="UP000281094"/>
    </source>
</evidence>
<dbReference type="CDD" id="cd07313">
    <property type="entry name" value="terB_like_2"/>
    <property type="match status" value="1"/>
</dbReference>
<comment type="caution">
    <text evidence="2">The sequence shown here is derived from an EMBL/GenBank/DDBJ whole genome shotgun (WGS) entry which is preliminary data.</text>
</comment>
<name>A0A3L7JEY2_9HYPH</name>
<gene>
    <name evidence="2" type="ORF">D8780_13000</name>
</gene>
<evidence type="ECO:0000313" key="2">
    <source>
        <dbReference type="EMBL" id="RLQ89014.1"/>
    </source>
</evidence>
<dbReference type="InterPro" id="IPR007791">
    <property type="entry name" value="DjlA_N"/>
</dbReference>
<dbReference type="AlphaFoldDB" id="A0A3L7JEY2"/>
<evidence type="ECO:0000259" key="1">
    <source>
        <dbReference type="Pfam" id="PF05099"/>
    </source>
</evidence>
<dbReference type="Pfam" id="PF05099">
    <property type="entry name" value="TerB"/>
    <property type="match status" value="1"/>
</dbReference>
<keyword evidence="3" id="KW-1185">Reference proteome</keyword>
<dbReference type="Gene3D" id="1.10.3680.10">
    <property type="entry name" value="TerB-like"/>
    <property type="match status" value="1"/>
</dbReference>
<proteinExistence type="predicted"/>